<protein>
    <submittedName>
        <fullName evidence="3">Helix-turn-helix XRE-family like protein</fullName>
    </submittedName>
</protein>
<organism evidence="3">
    <name type="scientific">Siphoviridae sp. ctVCm11</name>
    <dbReference type="NCBI Taxonomy" id="2826358"/>
    <lineage>
        <taxon>Viruses</taxon>
        <taxon>Duplodnaviria</taxon>
        <taxon>Heunggongvirae</taxon>
        <taxon>Uroviricota</taxon>
        <taxon>Caudoviricetes</taxon>
    </lineage>
</organism>
<dbReference type="PROSITE" id="PS50943">
    <property type="entry name" value="HTH_CROC1"/>
    <property type="match status" value="1"/>
</dbReference>
<name>A0A8S5QM02_9CAUD</name>
<dbReference type="SUPFAM" id="SSF47413">
    <property type="entry name" value="lambda repressor-like DNA-binding domains"/>
    <property type="match status" value="1"/>
</dbReference>
<proteinExistence type="predicted"/>
<keyword evidence="1" id="KW-0472">Membrane</keyword>
<dbReference type="SMART" id="SM00530">
    <property type="entry name" value="HTH_XRE"/>
    <property type="match status" value="1"/>
</dbReference>
<dbReference type="Gene3D" id="1.10.260.40">
    <property type="entry name" value="lambda repressor-like DNA-binding domains"/>
    <property type="match status" value="1"/>
</dbReference>
<evidence type="ECO:0000256" key="1">
    <source>
        <dbReference type="SAM" id="Phobius"/>
    </source>
</evidence>
<accession>A0A8S5QM02</accession>
<feature type="transmembrane region" description="Helical" evidence="1">
    <location>
        <begin position="107"/>
        <end position="127"/>
    </location>
</feature>
<sequence>MNIQEVCRIRKEKLKLTYQDISDASGVPLSTVQNFFSKFSKAPSIYTVAPICKALGISIDEIFGISEHLTPAEETLQARNDELERHVDAKADTIEIMRRGVRIRNSVIAIMFLIIVFLAVWCVYIDFHCIDYGFWRGI</sequence>
<dbReference type="EMBL" id="BK015688">
    <property type="protein sequence ID" value="DAE19819.1"/>
    <property type="molecule type" value="Genomic_DNA"/>
</dbReference>
<feature type="domain" description="HTH cro/C1-type" evidence="2">
    <location>
        <begin position="8"/>
        <end position="62"/>
    </location>
</feature>
<dbReference type="InterPro" id="IPR001387">
    <property type="entry name" value="Cro/C1-type_HTH"/>
</dbReference>
<evidence type="ECO:0000259" key="2">
    <source>
        <dbReference type="PROSITE" id="PS50943"/>
    </source>
</evidence>
<dbReference type="InterPro" id="IPR010982">
    <property type="entry name" value="Lambda_DNA-bd_dom_sf"/>
</dbReference>
<dbReference type="CDD" id="cd00093">
    <property type="entry name" value="HTH_XRE"/>
    <property type="match status" value="1"/>
</dbReference>
<keyword evidence="1" id="KW-0812">Transmembrane</keyword>
<dbReference type="Pfam" id="PF01381">
    <property type="entry name" value="HTH_3"/>
    <property type="match status" value="1"/>
</dbReference>
<dbReference type="GO" id="GO:0003677">
    <property type="term" value="F:DNA binding"/>
    <property type="evidence" value="ECO:0007669"/>
    <property type="project" value="InterPro"/>
</dbReference>
<reference evidence="3" key="1">
    <citation type="journal article" date="2021" name="Proc. Natl. Acad. Sci. U.S.A.">
        <title>A Catalog of Tens of Thousands of Viruses from Human Metagenomes Reveals Hidden Associations with Chronic Diseases.</title>
        <authorList>
            <person name="Tisza M.J."/>
            <person name="Buck C.B."/>
        </authorList>
    </citation>
    <scope>NUCLEOTIDE SEQUENCE</scope>
    <source>
        <strain evidence="3">CtVCm11</strain>
    </source>
</reference>
<keyword evidence="1" id="KW-1133">Transmembrane helix</keyword>
<evidence type="ECO:0000313" key="3">
    <source>
        <dbReference type="EMBL" id="DAE19819.1"/>
    </source>
</evidence>